<keyword evidence="7" id="KW-1185">Reference proteome</keyword>
<dbReference type="InterPro" id="IPR016163">
    <property type="entry name" value="Ald_DH_C"/>
</dbReference>
<keyword evidence="2 4" id="KW-0560">Oxidoreductase</keyword>
<dbReference type="InterPro" id="IPR015590">
    <property type="entry name" value="Aldehyde_DH_dom"/>
</dbReference>
<dbReference type="InterPro" id="IPR029510">
    <property type="entry name" value="Ald_DH_CS_GLU"/>
</dbReference>
<comment type="similarity">
    <text evidence="1 4">Belongs to the aldehyde dehydrogenase family.</text>
</comment>
<dbReference type="Pfam" id="PF00171">
    <property type="entry name" value="Aldedh"/>
    <property type="match status" value="1"/>
</dbReference>
<dbReference type="RefSeq" id="WP_135446173.1">
    <property type="nucleotide sequence ID" value="NZ_SRLE01000014.1"/>
</dbReference>
<dbReference type="PANTHER" id="PTHR42804:SF1">
    <property type="entry name" value="ALDEHYDE DEHYDROGENASE-RELATED"/>
    <property type="match status" value="1"/>
</dbReference>
<reference evidence="6 7" key="1">
    <citation type="submission" date="2019-04" db="EMBL/GenBank/DDBJ databases">
        <title>Taxonomy of novel Haliea sp. from mangrove soil of West Coast of India.</title>
        <authorList>
            <person name="Verma A."/>
            <person name="Kumar P."/>
            <person name="Krishnamurthi S."/>
        </authorList>
    </citation>
    <scope>NUCLEOTIDE SEQUENCE [LARGE SCALE GENOMIC DNA]</scope>
    <source>
        <strain evidence="6 7">SAOS-164</strain>
    </source>
</reference>
<sequence length="490" mass="51358">MSEYQHAGYIDGELVAGKGAAIEVEDPSTGGTFARLAGLDSAQVESAIASARSAFDSGVWSGLPAQQRVAALGRFIAALAARKDEVTDIVVREAGCPRHSGVMMAQVLAPLKHAGDTLKLFLSLPEMEENPLPLDERINPMGQVVQSLRRYTPTGVVAGIAAYNFPFYTALWKIMPALVTGNTLVLRPSPLTPLSALVFAQAASEAELPPGVLNVVLEAGLEGGKLLSTHRDVDMVAFTGSTAVGEQIMAQAAPTMKRLQLELGGKSAQVFLPDALDQVVANAMIVCMSHAGQGCALGTRIFVPEQNKAEILQQLAGVVGSVRIGPADDPETQMGPVISRAQVERCEHYVQAAVAHGGKVVVGGARPEGLGDGFFFQPTVLDLPDNSNPAAQDEIFGPVVSVIGYRDLDHAVAMANDSRFGLSGYVHGKDRRAALDVALKIKSGTVNVNAGVMSAYASSGGQRASGIGRERGVEGLRIYQQLSCLNIGGI</sequence>
<evidence type="ECO:0000256" key="3">
    <source>
        <dbReference type="PROSITE-ProRule" id="PRU10007"/>
    </source>
</evidence>
<evidence type="ECO:0000259" key="5">
    <source>
        <dbReference type="Pfam" id="PF00171"/>
    </source>
</evidence>
<evidence type="ECO:0000256" key="2">
    <source>
        <dbReference type="ARBA" id="ARBA00023002"/>
    </source>
</evidence>
<comment type="caution">
    <text evidence="6">The sequence shown here is derived from an EMBL/GenBank/DDBJ whole genome shotgun (WGS) entry which is preliminary data.</text>
</comment>
<dbReference type="PROSITE" id="PS00687">
    <property type="entry name" value="ALDEHYDE_DEHYDR_GLU"/>
    <property type="match status" value="1"/>
</dbReference>
<evidence type="ECO:0000313" key="7">
    <source>
        <dbReference type="Proteomes" id="UP000298050"/>
    </source>
</evidence>
<dbReference type="AlphaFoldDB" id="A0A4Z0LVH9"/>
<name>A0A4Z0LVH9_9GAMM</name>
<dbReference type="EMBL" id="SRLE01000014">
    <property type="protein sequence ID" value="TGD71280.1"/>
    <property type="molecule type" value="Genomic_DNA"/>
</dbReference>
<dbReference type="Proteomes" id="UP000298050">
    <property type="component" value="Unassembled WGS sequence"/>
</dbReference>
<dbReference type="Gene3D" id="3.40.605.10">
    <property type="entry name" value="Aldehyde Dehydrogenase, Chain A, domain 1"/>
    <property type="match status" value="1"/>
</dbReference>
<protein>
    <submittedName>
        <fullName evidence="6">Aldehyde dehydrogenase family protein</fullName>
    </submittedName>
</protein>
<proteinExistence type="inferred from homology"/>
<dbReference type="OrthoDB" id="5887723at2"/>
<evidence type="ECO:0000313" key="6">
    <source>
        <dbReference type="EMBL" id="TGD71280.1"/>
    </source>
</evidence>
<dbReference type="InterPro" id="IPR016161">
    <property type="entry name" value="Ald_DH/histidinol_DH"/>
</dbReference>
<feature type="active site" evidence="3">
    <location>
        <position position="262"/>
    </location>
</feature>
<dbReference type="InterPro" id="IPR016162">
    <property type="entry name" value="Ald_DH_N"/>
</dbReference>
<evidence type="ECO:0000256" key="4">
    <source>
        <dbReference type="RuleBase" id="RU003345"/>
    </source>
</evidence>
<dbReference type="SUPFAM" id="SSF53720">
    <property type="entry name" value="ALDH-like"/>
    <property type="match status" value="1"/>
</dbReference>
<organism evidence="6 7">
    <name type="scientific">Mangrovimicrobium sediminis</name>
    <dbReference type="NCBI Taxonomy" id="2562682"/>
    <lineage>
        <taxon>Bacteria</taxon>
        <taxon>Pseudomonadati</taxon>
        <taxon>Pseudomonadota</taxon>
        <taxon>Gammaproteobacteria</taxon>
        <taxon>Cellvibrionales</taxon>
        <taxon>Halieaceae</taxon>
        <taxon>Mangrovimicrobium</taxon>
    </lineage>
</organism>
<evidence type="ECO:0000256" key="1">
    <source>
        <dbReference type="ARBA" id="ARBA00009986"/>
    </source>
</evidence>
<dbReference type="Gene3D" id="3.40.309.10">
    <property type="entry name" value="Aldehyde Dehydrogenase, Chain A, domain 2"/>
    <property type="match status" value="1"/>
</dbReference>
<dbReference type="GO" id="GO:0016620">
    <property type="term" value="F:oxidoreductase activity, acting on the aldehyde or oxo group of donors, NAD or NADP as acceptor"/>
    <property type="evidence" value="ECO:0007669"/>
    <property type="project" value="InterPro"/>
</dbReference>
<gene>
    <name evidence="6" type="ORF">E4634_18575</name>
</gene>
<accession>A0A4Z0LVH9</accession>
<feature type="domain" description="Aldehyde dehydrogenase" evidence="5">
    <location>
        <begin position="17"/>
        <end position="481"/>
    </location>
</feature>
<dbReference type="PANTHER" id="PTHR42804">
    <property type="entry name" value="ALDEHYDE DEHYDROGENASE"/>
    <property type="match status" value="1"/>
</dbReference>